<dbReference type="Pfam" id="PF21010">
    <property type="entry name" value="HA2_C"/>
    <property type="match status" value="1"/>
</dbReference>
<reference evidence="1" key="1">
    <citation type="submission" date="2019-03" db="EMBL/GenBank/DDBJ databases">
        <title>Improved annotation for the trematode Fasciola hepatica.</title>
        <authorList>
            <person name="Choi Y.-J."/>
            <person name="Martin J."/>
            <person name="Mitreva M."/>
        </authorList>
    </citation>
    <scope>NUCLEOTIDE SEQUENCE [LARGE SCALE GENOMIC DNA]</scope>
</reference>
<evidence type="ECO:0000313" key="2">
    <source>
        <dbReference type="Proteomes" id="UP000230066"/>
    </source>
</evidence>
<evidence type="ECO:0000313" key="1">
    <source>
        <dbReference type="EMBL" id="THD26092.1"/>
    </source>
</evidence>
<keyword evidence="2" id="KW-1185">Reference proteome</keyword>
<accession>A0A2H1CLV5</accession>
<dbReference type="Proteomes" id="UP000230066">
    <property type="component" value="Unassembled WGS sequence"/>
</dbReference>
<gene>
    <name evidence="1" type="ORF">D915_002956</name>
</gene>
<organism evidence="1 2">
    <name type="scientific">Fasciola hepatica</name>
    <name type="common">Liver fluke</name>
    <dbReference type="NCBI Taxonomy" id="6192"/>
    <lineage>
        <taxon>Eukaryota</taxon>
        <taxon>Metazoa</taxon>
        <taxon>Spiralia</taxon>
        <taxon>Lophotrochozoa</taxon>
        <taxon>Platyhelminthes</taxon>
        <taxon>Trematoda</taxon>
        <taxon>Digenea</taxon>
        <taxon>Plagiorchiida</taxon>
        <taxon>Echinostomata</taxon>
        <taxon>Echinostomatoidea</taxon>
        <taxon>Fasciolidae</taxon>
        <taxon>Fasciola</taxon>
    </lineage>
</organism>
<sequence length="98" mass="10729">MNRDLQEYCISATKDVQAGLVPAEYDRLPDQVLLGDLEPLNALGKQLATLPLDPQCGKLLLLGSIVSCLEPALIVAACFSYQNPFGIPINREKKLLFD</sequence>
<dbReference type="Gene3D" id="1.20.120.1080">
    <property type="match status" value="1"/>
</dbReference>
<dbReference type="AlphaFoldDB" id="A0A2H1CLV5"/>
<proteinExistence type="predicted"/>
<name>A0A2H1CLV5_FASHE</name>
<comment type="caution">
    <text evidence="1">The sequence shown here is derived from an EMBL/GenBank/DDBJ whole genome shotgun (WGS) entry which is preliminary data.</text>
</comment>
<protein>
    <submittedName>
        <fullName evidence="1">Uncharacterized protein</fullName>
    </submittedName>
</protein>
<dbReference type="EMBL" id="JXXN02000867">
    <property type="protein sequence ID" value="THD26092.1"/>
    <property type="molecule type" value="Genomic_DNA"/>
</dbReference>